<proteinExistence type="predicted"/>
<evidence type="ECO:0000313" key="2">
    <source>
        <dbReference type="Proteomes" id="UP000270924"/>
    </source>
</evidence>
<sequence>MIILENEPQLAAIHYCTKIDPESLETGTILRNIAWQLVNRFPNLVIPKLASVTFLTHQNSALHHFLIKPLQSLPVPKVLSFILIDGIQKEIIPLINQPDEIKDKERERVKEKEY</sequence>
<name>A0A3P7DKE9_WUCBA</name>
<organism evidence="1 2">
    <name type="scientific">Wuchereria bancrofti</name>
    <dbReference type="NCBI Taxonomy" id="6293"/>
    <lineage>
        <taxon>Eukaryota</taxon>
        <taxon>Metazoa</taxon>
        <taxon>Ecdysozoa</taxon>
        <taxon>Nematoda</taxon>
        <taxon>Chromadorea</taxon>
        <taxon>Rhabditida</taxon>
        <taxon>Spirurina</taxon>
        <taxon>Spiruromorpha</taxon>
        <taxon>Filarioidea</taxon>
        <taxon>Onchocercidae</taxon>
        <taxon>Wuchereria</taxon>
    </lineage>
</organism>
<dbReference type="OrthoDB" id="427518at2759"/>
<dbReference type="InParanoid" id="A0A3P7DKE9"/>
<protein>
    <submittedName>
        <fullName evidence="1">Uncharacterized protein</fullName>
    </submittedName>
</protein>
<dbReference type="Proteomes" id="UP000270924">
    <property type="component" value="Unassembled WGS sequence"/>
</dbReference>
<dbReference type="AlphaFoldDB" id="A0A3P7DKE9"/>
<reference evidence="1 2" key="1">
    <citation type="submission" date="2018-11" db="EMBL/GenBank/DDBJ databases">
        <authorList>
            <consortium name="Pathogen Informatics"/>
        </authorList>
    </citation>
    <scope>NUCLEOTIDE SEQUENCE [LARGE SCALE GENOMIC DNA]</scope>
</reference>
<accession>A0A3P7DKE9</accession>
<dbReference type="EMBL" id="UYWW01001046">
    <property type="protein sequence ID" value="VDM09833.1"/>
    <property type="molecule type" value="Genomic_DNA"/>
</dbReference>
<keyword evidence="2" id="KW-1185">Reference proteome</keyword>
<evidence type="ECO:0000313" key="1">
    <source>
        <dbReference type="EMBL" id="VDM09833.1"/>
    </source>
</evidence>
<gene>
    <name evidence="1" type="ORF">WBA_LOCUS3219</name>
</gene>